<proteinExistence type="predicted"/>
<organism>
    <name type="scientific">Serpula lacrymans var. lacrymans (strain S7.9)</name>
    <name type="common">Dry rot fungus</name>
    <dbReference type="NCBI Taxonomy" id="578457"/>
    <lineage>
        <taxon>Eukaryota</taxon>
        <taxon>Fungi</taxon>
        <taxon>Dikarya</taxon>
        <taxon>Basidiomycota</taxon>
        <taxon>Agaricomycotina</taxon>
        <taxon>Agaricomycetes</taxon>
        <taxon>Agaricomycetidae</taxon>
        <taxon>Boletales</taxon>
        <taxon>Coniophorineae</taxon>
        <taxon>Serpulaceae</taxon>
        <taxon>Serpula</taxon>
    </lineage>
</organism>
<dbReference type="InterPro" id="IPR001810">
    <property type="entry name" value="F-box_dom"/>
</dbReference>
<dbReference type="HOGENOM" id="CLU_028039_0_0_1"/>
<dbReference type="AlphaFoldDB" id="F8NY74"/>
<dbReference type="SMART" id="SM00256">
    <property type="entry name" value="FBOX"/>
    <property type="match status" value="1"/>
</dbReference>
<protein>
    <recommendedName>
        <fullName evidence="1">F-box domain-containing protein</fullName>
    </recommendedName>
</protein>
<dbReference type="PROSITE" id="PS50181">
    <property type="entry name" value="FBOX"/>
    <property type="match status" value="1"/>
</dbReference>
<dbReference type="Pfam" id="PF12937">
    <property type="entry name" value="F-box-like"/>
    <property type="match status" value="1"/>
</dbReference>
<dbReference type="Proteomes" id="UP000008064">
    <property type="component" value="Unassembled WGS sequence"/>
</dbReference>
<dbReference type="RefSeq" id="XP_007318855.1">
    <property type="nucleotide sequence ID" value="XM_007318793.1"/>
</dbReference>
<dbReference type="InterPro" id="IPR036047">
    <property type="entry name" value="F-box-like_dom_sf"/>
</dbReference>
<reference evidence="2" key="1">
    <citation type="submission" date="2011-04" db="EMBL/GenBank/DDBJ databases">
        <title>Evolution of plant cell wall degrading machinery underlies the functional diversity of forest fungi.</title>
        <authorList>
            <consortium name="US DOE Joint Genome Institute (JGI-PGF)"/>
            <person name="Eastwood D.C."/>
            <person name="Floudas D."/>
            <person name="Binder M."/>
            <person name="Majcherczyk A."/>
            <person name="Schneider P."/>
            <person name="Aerts A."/>
            <person name="Asiegbu F.O."/>
            <person name="Baker S.E."/>
            <person name="Barry K."/>
            <person name="Bendiksby M."/>
            <person name="Blumentritt M."/>
            <person name="Coutinho P.M."/>
            <person name="Cullen D."/>
            <person name="Cullen D."/>
            <person name="Gathman A."/>
            <person name="Goodell B."/>
            <person name="Henrissat B."/>
            <person name="Ihrmark K."/>
            <person name="Kauserud H."/>
            <person name="Kohler A."/>
            <person name="LaButti K."/>
            <person name="Lapidus A."/>
            <person name="Lavin J.L."/>
            <person name="Lee Y.-H."/>
            <person name="Lindquist E."/>
            <person name="Lilly W."/>
            <person name="Lucas S."/>
            <person name="Morin E."/>
            <person name="Murat C."/>
            <person name="Oguiza J.A."/>
            <person name="Park J."/>
            <person name="Pisabarro A.G."/>
            <person name="Riley R."/>
            <person name="Rosling A."/>
            <person name="Salamov A."/>
            <person name="Schmidt O."/>
            <person name="Schmutz J."/>
            <person name="Skrede I."/>
            <person name="Stenlid J."/>
            <person name="Wiebenga A."/>
            <person name="Xie X."/>
            <person name="Kues U."/>
            <person name="Hibbett D.S."/>
            <person name="Hoffmeister D."/>
            <person name="Hogberg N."/>
            <person name="Martin F."/>
            <person name="Grigoriev I.V."/>
            <person name="Watkinson S.C."/>
        </authorList>
    </citation>
    <scope>NUCLEOTIDE SEQUENCE</scope>
    <source>
        <strain evidence="2">S7.9</strain>
    </source>
</reference>
<dbReference type="OrthoDB" id="424465at2759"/>
<dbReference type="Gene3D" id="1.20.1280.50">
    <property type="match status" value="1"/>
</dbReference>
<evidence type="ECO:0000259" key="1">
    <source>
        <dbReference type="PROSITE" id="PS50181"/>
    </source>
</evidence>
<name>F8NY74_SERL9</name>
<dbReference type="SUPFAM" id="SSF81383">
    <property type="entry name" value="F-box domain"/>
    <property type="match status" value="1"/>
</dbReference>
<evidence type="ECO:0000313" key="2">
    <source>
        <dbReference type="EMBL" id="EGO24836.1"/>
    </source>
</evidence>
<gene>
    <name evidence="2" type="ORF">SERLADRAFT_468728</name>
</gene>
<accession>F8NY74</accession>
<dbReference type="EMBL" id="GL945434">
    <property type="protein sequence ID" value="EGO24836.1"/>
    <property type="molecule type" value="Genomic_DNA"/>
</dbReference>
<feature type="domain" description="F-box" evidence="1">
    <location>
        <begin position="1"/>
        <end position="47"/>
    </location>
</feature>
<dbReference type="KEGG" id="sla:SERLADRAFT_468728"/>
<dbReference type="GeneID" id="18819460"/>
<sequence length="489" mass="54815">MPSLITLPEDILLAVCAQLSVADVLSLKQTCRVLHTFAENDYLWHQIILNVDLPLDIPFDVDPTSLSAFELQRIVVRAMMLDLRWRDTNMPTFKVTHLARDSRDNYVDKMQLLPGAQYLVTTQRRGGSTRTRLILWSLKDMRNPHHVASFNVAARVSSFHADLRDDGKEVHVAVVADLVTTLLLQVYAILLEDPITHMAESRLLFDSSSRGTIFLKGIPDRVIVRNNLVATSFIGRVPGSNMLLEWYIFFYNIATHAQVIAKPPDPVDPYQYSNMFLYPQRIALVSSGMAGLTMTVYSLPQAVLNHEPSKDANTLPHALPRQTLEPLTQKYCMCGEGGPRDSFFSDVLQHPKLPPPGISVLSFQESDASMAHFSVDLICTKDQQPVKLRPHGQVACSNGVTNAYLGATGRRAVWVERNWQGDEYVVIKKWSLSRTDDKEQSCSGPSALIPNFSCLPFDPRDCYTMAFDETTCRVCIGLASGEMYVLDII</sequence>